<feature type="transmembrane region" description="Helical" evidence="4">
    <location>
        <begin position="294"/>
        <end position="314"/>
    </location>
</feature>
<gene>
    <name evidence="6" type="ORF">HMPREF9944_02500</name>
</gene>
<feature type="transmembrane region" description="Helical" evidence="4">
    <location>
        <begin position="202"/>
        <end position="224"/>
    </location>
</feature>
<dbReference type="SMART" id="SM00900">
    <property type="entry name" value="FMN_bind"/>
    <property type="match status" value="1"/>
</dbReference>
<dbReference type="InterPro" id="IPR017896">
    <property type="entry name" value="4Fe4S_Fe-S-bd"/>
</dbReference>
<dbReference type="HOGENOM" id="CLU_034450_0_0_10"/>
<evidence type="ECO:0000256" key="1">
    <source>
        <dbReference type="ARBA" id="ARBA00004236"/>
    </source>
</evidence>
<dbReference type="EMBL" id="AGEK01000048">
    <property type="protein sequence ID" value="EHO65971.1"/>
    <property type="molecule type" value="Genomic_DNA"/>
</dbReference>
<keyword evidence="3 4" id="KW-0472">Membrane</keyword>
<evidence type="ECO:0000313" key="6">
    <source>
        <dbReference type="EMBL" id="EHO65971.1"/>
    </source>
</evidence>
<organism evidence="6 7">
    <name type="scientific">Segatella maculosa OT 289</name>
    <dbReference type="NCBI Taxonomy" id="999422"/>
    <lineage>
        <taxon>Bacteria</taxon>
        <taxon>Pseudomonadati</taxon>
        <taxon>Bacteroidota</taxon>
        <taxon>Bacteroidia</taxon>
        <taxon>Bacteroidales</taxon>
        <taxon>Prevotellaceae</taxon>
        <taxon>Segatella</taxon>
    </lineage>
</organism>
<dbReference type="AlphaFoldDB" id="H1HQQ6"/>
<dbReference type="Proteomes" id="UP000003167">
    <property type="component" value="Unassembled WGS sequence"/>
</dbReference>
<name>H1HQQ6_9BACT</name>
<evidence type="ECO:0000313" key="7">
    <source>
        <dbReference type="Proteomes" id="UP000003167"/>
    </source>
</evidence>
<evidence type="ECO:0000256" key="4">
    <source>
        <dbReference type="SAM" id="Phobius"/>
    </source>
</evidence>
<feature type="transmembrane region" description="Helical" evidence="4">
    <location>
        <begin position="230"/>
        <end position="249"/>
    </location>
</feature>
<dbReference type="InterPro" id="IPR007329">
    <property type="entry name" value="FMN-bd"/>
</dbReference>
<dbReference type="GO" id="GO:0005886">
    <property type="term" value="C:plasma membrane"/>
    <property type="evidence" value="ECO:0007669"/>
    <property type="project" value="UniProtKB-SubCell"/>
</dbReference>
<dbReference type="PATRIC" id="fig|999422.3.peg.2617"/>
<evidence type="ECO:0000256" key="2">
    <source>
        <dbReference type="ARBA" id="ARBA00022475"/>
    </source>
</evidence>
<evidence type="ECO:0000256" key="3">
    <source>
        <dbReference type="ARBA" id="ARBA00023136"/>
    </source>
</evidence>
<comment type="subcellular location">
    <subcellularLocation>
        <location evidence="1">Cell membrane</location>
    </subcellularLocation>
</comment>
<protein>
    <recommendedName>
        <fullName evidence="5">FMN-binding domain-containing protein</fullName>
    </recommendedName>
</protein>
<dbReference type="PANTHER" id="PTHR30224">
    <property type="entry name" value="ELECTRON TRANSPORT PROTEIN"/>
    <property type="match status" value="1"/>
</dbReference>
<accession>H1HQQ6</accession>
<dbReference type="Pfam" id="PF04205">
    <property type="entry name" value="FMN_bind"/>
    <property type="match status" value="1"/>
</dbReference>
<proteinExistence type="predicted"/>
<feature type="transmembrane region" description="Helical" evidence="4">
    <location>
        <begin position="320"/>
        <end position="344"/>
    </location>
</feature>
<feature type="transmembrane region" description="Helical" evidence="4">
    <location>
        <begin position="169"/>
        <end position="190"/>
    </location>
</feature>
<keyword evidence="7" id="KW-1185">Reference proteome</keyword>
<dbReference type="PANTHER" id="PTHR30224:SF4">
    <property type="entry name" value="ELECTRON TRANSPORT PROTEIN YCCM-RELATED"/>
    <property type="match status" value="1"/>
</dbReference>
<comment type="caution">
    <text evidence="6">The sequence shown here is derived from an EMBL/GenBank/DDBJ whole genome shotgun (WGS) entry which is preliminary data.</text>
</comment>
<keyword evidence="4" id="KW-1133">Transmembrane helix</keyword>
<evidence type="ECO:0000259" key="5">
    <source>
        <dbReference type="SMART" id="SM00900"/>
    </source>
</evidence>
<dbReference type="Pfam" id="PF12801">
    <property type="entry name" value="Fer4_5"/>
    <property type="match status" value="2"/>
</dbReference>
<reference evidence="6 7" key="1">
    <citation type="submission" date="2011-12" db="EMBL/GenBank/DDBJ databases">
        <title>The Genome Sequence of Prevotella maculosa OT 289.</title>
        <authorList>
            <consortium name="The Broad Institute Genome Sequencing Platform"/>
            <person name="Earl A."/>
            <person name="Ward D."/>
            <person name="Feldgarden M."/>
            <person name="Gevers D."/>
            <person name="Izard J."/>
            <person name="Blanton J.M."/>
            <person name="Mathney J."/>
            <person name="Tanner A.C."/>
            <person name="Dewhirst F.E."/>
            <person name="Young S.K."/>
            <person name="Zeng Q."/>
            <person name="Gargeya S."/>
            <person name="Fitzgerald M."/>
            <person name="Haas B."/>
            <person name="Abouelleil A."/>
            <person name="Alvarado L."/>
            <person name="Arachchi H.M."/>
            <person name="Berlin A."/>
            <person name="Chapman S.B."/>
            <person name="Gearin G."/>
            <person name="Goldberg J."/>
            <person name="Griggs A."/>
            <person name="Gujja S."/>
            <person name="Hansen M."/>
            <person name="Heiman D."/>
            <person name="Howarth C."/>
            <person name="Larimer J."/>
            <person name="Lui A."/>
            <person name="MacDonald P.J.P."/>
            <person name="McCowen C."/>
            <person name="Montmayeur A."/>
            <person name="Murphy C."/>
            <person name="Neiman D."/>
            <person name="Pearson M."/>
            <person name="Priest M."/>
            <person name="Roberts A."/>
            <person name="Saif S."/>
            <person name="Shea T."/>
            <person name="Sisk P."/>
            <person name="Stolte C."/>
            <person name="Sykes S."/>
            <person name="Wortman J."/>
            <person name="Nusbaum C."/>
            <person name="Birren B."/>
        </authorList>
    </citation>
    <scope>NUCLEOTIDE SEQUENCE [LARGE SCALE GENOMIC DNA]</scope>
    <source>
        <strain evidence="6 7">OT 289</strain>
    </source>
</reference>
<sequence>MMEIKNKKLQQLLTLAVCFVVMTTVAVMRDGKIFGYKMRMVADDSIKKVVVVDTMYRSADGTMVINTTPLAKDIAGYGGTVPLEIYIKDGKVQKIKALKNNETPDFFSEASKLLTVWNGKSIVEAQQLKVDAISGATFSSRGIIGNVERGLQYAAKNAREKRFFEKIDLNVKTVFGLIVVLLGAIVPLFYRSRTYRTLQLTLNVIVLGFWCGTFISYSLMVGYLSGGINLWVSLIPVVMLITAFVYPLFGKKGYYCLNICPCGSLQELAGRTNKRRKWKMKAETAKMLSRFREILWAVLMMLMLLGVGFEWMDYEVFSAFILQSASVVVLILGVVVVFLSFFVARPYCRFVCPTGTLFNIAQNSKL</sequence>
<keyword evidence="4" id="KW-0812">Transmembrane</keyword>
<keyword evidence="2" id="KW-1003">Cell membrane</keyword>
<dbReference type="STRING" id="999422.HMPREF9944_02500"/>
<dbReference type="Gene3D" id="3.90.1010.20">
    <property type="match status" value="1"/>
</dbReference>
<dbReference type="GO" id="GO:0010181">
    <property type="term" value="F:FMN binding"/>
    <property type="evidence" value="ECO:0007669"/>
    <property type="project" value="InterPro"/>
</dbReference>
<feature type="domain" description="FMN-binding" evidence="5">
    <location>
        <begin position="76"/>
        <end position="154"/>
    </location>
</feature>
<dbReference type="InterPro" id="IPR052378">
    <property type="entry name" value="NosR_regulator"/>
</dbReference>